<reference evidence="1" key="1">
    <citation type="submission" date="2020-05" db="EMBL/GenBank/DDBJ databases">
        <title>WGS assembly of Corymbia citriodora subspecies variegata.</title>
        <authorList>
            <person name="Barry K."/>
            <person name="Hundley H."/>
            <person name="Shu S."/>
            <person name="Jenkins J."/>
            <person name="Grimwood J."/>
            <person name="Baten A."/>
        </authorList>
    </citation>
    <scope>NUCLEOTIDE SEQUENCE</scope>
    <source>
        <strain evidence="1">CV2-018</strain>
    </source>
</reference>
<name>A0A8T0CN74_CORYI</name>
<organism evidence="1 2">
    <name type="scientific">Corymbia citriodora subsp. variegata</name>
    <dbReference type="NCBI Taxonomy" id="360336"/>
    <lineage>
        <taxon>Eukaryota</taxon>
        <taxon>Viridiplantae</taxon>
        <taxon>Streptophyta</taxon>
        <taxon>Embryophyta</taxon>
        <taxon>Tracheophyta</taxon>
        <taxon>Spermatophyta</taxon>
        <taxon>Magnoliopsida</taxon>
        <taxon>eudicotyledons</taxon>
        <taxon>Gunneridae</taxon>
        <taxon>Pentapetalae</taxon>
        <taxon>rosids</taxon>
        <taxon>malvids</taxon>
        <taxon>Myrtales</taxon>
        <taxon>Myrtaceae</taxon>
        <taxon>Myrtoideae</taxon>
        <taxon>Eucalypteae</taxon>
        <taxon>Corymbia</taxon>
    </lineage>
</organism>
<dbReference type="OrthoDB" id="411017at2759"/>
<dbReference type="Gramene" id="rna-gnl|WGS:JABURB|Cocit.L1278.1">
    <property type="protein sequence ID" value="cds-KAF7849067.1"/>
    <property type="gene ID" value="gene-BT93_L1278"/>
</dbReference>
<proteinExistence type="predicted"/>
<accession>A0A8T0CN74</accession>
<evidence type="ECO:0000313" key="1">
    <source>
        <dbReference type="EMBL" id="KAF7849067.1"/>
    </source>
</evidence>
<dbReference type="EMBL" id="MU089880">
    <property type="protein sequence ID" value="KAF7849067.1"/>
    <property type="molecule type" value="Genomic_DNA"/>
</dbReference>
<sequence length="139" mass="15944">MATRKTRDRDFLLHLNAYLDDTLKISRCATKIILSSSLLPKTPPLHHHLKSFESSDVNTLRASHLDSKQDLILSLIPYGGEGIYYFVEQFVVGGQDVSIEIMTSWGLTEEFFFSVRKLRKLREKKLMKLSMVQDLAELA</sequence>
<dbReference type="Proteomes" id="UP000806378">
    <property type="component" value="Unassembled WGS sequence"/>
</dbReference>
<evidence type="ECO:0000313" key="2">
    <source>
        <dbReference type="Proteomes" id="UP000806378"/>
    </source>
</evidence>
<dbReference type="AlphaFoldDB" id="A0A8T0CN74"/>
<comment type="caution">
    <text evidence="1">The sequence shown here is derived from an EMBL/GenBank/DDBJ whole genome shotgun (WGS) entry which is preliminary data.</text>
</comment>
<protein>
    <submittedName>
        <fullName evidence="1">Uncharacterized protein</fullName>
    </submittedName>
</protein>
<keyword evidence="2" id="KW-1185">Reference proteome</keyword>
<gene>
    <name evidence="1" type="ORF">BT93_L1278</name>
</gene>